<dbReference type="EMBL" id="NMUH01000582">
    <property type="protein sequence ID" value="MQL81687.1"/>
    <property type="molecule type" value="Genomic_DNA"/>
</dbReference>
<proteinExistence type="predicted"/>
<protein>
    <recommendedName>
        <fullName evidence="4">DUF538 family protein</fullName>
    </recommendedName>
</protein>
<organism evidence="2 3">
    <name type="scientific">Colocasia esculenta</name>
    <name type="common">Wild taro</name>
    <name type="synonym">Arum esculentum</name>
    <dbReference type="NCBI Taxonomy" id="4460"/>
    <lineage>
        <taxon>Eukaryota</taxon>
        <taxon>Viridiplantae</taxon>
        <taxon>Streptophyta</taxon>
        <taxon>Embryophyta</taxon>
        <taxon>Tracheophyta</taxon>
        <taxon>Spermatophyta</taxon>
        <taxon>Magnoliopsida</taxon>
        <taxon>Liliopsida</taxon>
        <taxon>Araceae</taxon>
        <taxon>Aroideae</taxon>
        <taxon>Colocasieae</taxon>
        <taxon>Colocasia</taxon>
    </lineage>
</organism>
<feature type="signal peptide" evidence="1">
    <location>
        <begin position="1"/>
        <end position="31"/>
    </location>
</feature>
<dbReference type="Proteomes" id="UP000652761">
    <property type="component" value="Unassembled WGS sequence"/>
</dbReference>
<dbReference type="PANTHER" id="PTHR31676">
    <property type="entry name" value="T31J12.3 PROTEIN-RELATED"/>
    <property type="match status" value="1"/>
</dbReference>
<evidence type="ECO:0000313" key="3">
    <source>
        <dbReference type="Proteomes" id="UP000652761"/>
    </source>
</evidence>
<feature type="chain" id="PRO_5032302450" description="DUF538 family protein" evidence="1">
    <location>
        <begin position="32"/>
        <end position="210"/>
    </location>
</feature>
<dbReference type="OrthoDB" id="754232at2759"/>
<name>A0A843UHG5_COLES</name>
<evidence type="ECO:0000256" key="1">
    <source>
        <dbReference type="SAM" id="SignalP"/>
    </source>
</evidence>
<comment type="caution">
    <text evidence="2">The sequence shown here is derived from an EMBL/GenBank/DDBJ whole genome shotgun (WGS) entry which is preliminary data.</text>
</comment>
<dbReference type="FunFam" id="2.30.240.10:FF:000002">
    <property type="entry name" value="Uncharacterized protein At3g07460"/>
    <property type="match status" value="1"/>
</dbReference>
<dbReference type="AlphaFoldDB" id="A0A843UHG5"/>
<dbReference type="SUPFAM" id="SSF141562">
    <property type="entry name" value="At5g01610-like"/>
    <property type="match status" value="1"/>
</dbReference>
<keyword evidence="3" id="KW-1185">Reference proteome</keyword>
<dbReference type="Gene3D" id="2.30.240.10">
    <property type="entry name" value="At5g01610-like"/>
    <property type="match status" value="1"/>
</dbReference>
<dbReference type="PANTHER" id="PTHR31676:SF110">
    <property type="entry name" value="TRANSMEMBRANE PROTEIN"/>
    <property type="match status" value="1"/>
</dbReference>
<dbReference type="InterPro" id="IPR036758">
    <property type="entry name" value="At5g01610-like"/>
</dbReference>
<evidence type="ECO:0008006" key="4">
    <source>
        <dbReference type="Google" id="ProtNLM"/>
    </source>
</evidence>
<dbReference type="Pfam" id="PF04398">
    <property type="entry name" value="DUF538"/>
    <property type="match status" value="1"/>
</dbReference>
<reference evidence="2" key="1">
    <citation type="submission" date="2017-07" db="EMBL/GenBank/DDBJ databases">
        <title>Taro Niue Genome Assembly and Annotation.</title>
        <authorList>
            <person name="Atibalentja N."/>
            <person name="Keating K."/>
            <person name="Fields C.J."/>
        </authorList>
    </citation>
    <scope>NUCLEOTIDE SEQUENCE</scope>
    <source>
        <strain evidence="2">Niue_2</strain>
        <tissue evidence="2">Leaf</tissue>
    </source>
</reference>
<sequence length="210" mass="23664">MLRLLPLRDDRRCPMVLLAALFLLLFSAASATRRGNLDGVDDPSAPERTVHEVLRAHGLPIGLLPRGVKEFRIDGEGRFEVRLERACNARFENEVHYDDNVTGTLNYGQMGALSGITAQELFLWFPVKGIRVDIPSSGLIYFDVGVIYKQFSLSLFETPPECRAEPPSPAAAQIHDMEEREVVVDNKESKFGKIRYDVDRQDFQKTMAVL</sequence>
<dbReference type="InterPro" id="IPR007493">
    <property type="entry name" value="DUF538"/>
</dbReference>
<keyword evidence="1" id="KW-0732">Signal</keyword>
<dbReference type="SMR" id="A0A843UHG5"/>
<evidence type="ECO:0000313" key="2">
    <source>
        <dbReference type="EMBL" id="MQL81687.1"/>
    </source>
</evidence>
<accession>A0A843UHG5</accession>
<gene>
    <name evidence="2" type="ORF">Taro_014153</name>
</gene>